<dbReference type="Proteomes" id="UP000738349">
    <property type="component" value="Unassembled WGS sequence"/>
</dbReference>
<dbReference type="InterPro" id="IPR003000">
    <property type="entry name" value="Sirtuin"/>
</dbReference>
<dbReference type="GO" id="GO:1990414">
    <property type="term" value="P:replication-born double-strand break repair via sister chromatid exchange"/>
    <property type="evidence" value="ECO:0007669"/>
    <property type="project" value="TreeGrafter"/>
</dbReference>
<dbReference type="AlphaFoldDB" id="A0A9P9I9L2"/>
<comment type="similarity">
    <text evidence="1">Belongs to the sirtuin family. Class I subfamily.</text>
</comment>
<dbReference type="GO" id="GO:0031508">
    <property type="term" value="P:pericentric heterochromatin formation"/>
    <property type="evidence" value="ECO:0007669"/>
    <property type="project" value="TreeGrafter"/>
</dbReference>
<dbReference type="GO" id="GO:0000122">
    <property type="term" value="P:negative regulation of transcription by RNA polymerase II"/>
    <property type="evidence" value="ECO:0007669"/>
    <property type="project" value="TreeGrafter"/>
</dbReference>
<sequence length="400" mass="45263">MPFPDCVFLPTYWGFACASCIARHRVIECSFNILRTEYLDRFWEKVQVAIDDLGLAALRWLERGHPLSTFDPHRPQTIWQCCRHSGSDLAHELAQPVQEPSFVFPPDTPNARLPNGGPDVSVSSRSHPGDLKLLNKKLCAKKNIIIISGAGISTNAGIPDYRSSSRSQTSSRIVYDASAYSTPESADTLHADVLQKLRSGRKAPFTPFDTFAERLAQSDHLRYHYTQNIDCRQTRLPYLSQRTVWLHGRADTLVCHLRPSHTIWVTPRSFPRWVLAPCPLCKKEQRKRVMTRKRRRAVGFLRPNVLLYGENCPGEDEITAAFNRDLTQPVDAVLIVGTRLLIPPLANFTERLCKVVRAKSPDNLVIWVSKESPKLGEGFQSLISFEYLGDCDDFASMMSI</sequence>
<comment type="caution">
    <text evidence="6">The sequence shown here is derived from an EMBL/GenBank/DDBJ whole genome shotgun (WGS) entry which is preliminary data.</text>
</comment>
<proteinExistence type="inferred from homology"/>
<keyword evidence="3" id="KW-0520">NAD</keyword>
<dbReference type="InterPro" id="IPR026591">
    <property type="entry name" value="Sirtuin_cat_small_dom_sf"/>
</dbReference>
<accession>A0A9P9I9L2</accession>
<dbReference type="GO" id="GO:0017136">
    <property type="term" value="F:histone deacetylase activity, NAD-dependent"/>
    <property type="evidence" value="ECO:0007669"/>
    <property type="project" value="TreeGrafter"/>
</dbReference>
<dbReference type="Gene3D" id="3.30.1600.10">
    <property type="entry name" value="SIR2/SIRT2 'Small Domain"/>
    <property type="match status" value="1"/>
</dbReference>
<keyword evidence="7" id="KW-1185">Reference proteome</keyword>
<dbReference type="SUPFAM" id="SSF52467">
    <property type="entry name" value="DHS-like NAD/FAD-binding domain"/>
    <property type="match status" value="1"/>
</dbReference>
<feature type="domain" description="Deacetylase sirtuin-type" evidence="5">
    <location>
        <begin position="124"/>
        <end position="400"/>
    </location>
</feature>
<evidence type="ECO:0000256" key="4">
    <source>
        <dbReference type="PROSITE-ProRule" id="PRU00236"/>
    </source>
</evidence>
<dbReference type="Gene3D" id="3.40.50.1220">
    <property type="entry name" value="TPP-binding domain"/>
    <property type="match status" value="1"/>
</dbReference>
<evidence type="ECO:0000259" key="5">
    <source>
        <dbReference type="PROSITE" id="PS50305"/>
    </source>
</evidence>
<name>A0A9P9I9L2_9HYPO</name>
<dbReference type="EMBL" id="JAGMUV010000040">
    <property type="protein sequence ID" value="KAH7111575.1"/>
    <property type="molecule type" value="Genomic_DNA"/>
</dbReference>
<evidence type="ECO:0000256" key="1">
    <source>
        <dbReference type="ARBA" id="ARBA00006924"/>
    </source>
</evidence>
<dbReference type="InterPro" id="IPR029035">
    <property type="entry name" value="DHS-like_NAD/FAD-binding_dom"/>
</dbReference>
<evidence type="ECO:0000256" key="3">
    <source>
        <dbReference type="ARBA" id="ARBA00023027"/>
    </source>
</evidence>
<keyword evidence="2" id="KW-0808">Transferase</keyword>
<gene>
    <name evidence="6" type="ORF">EDB81DRAFT_671318</name>
</gene>
<evidence type="ECO:0000313" key="6">
    <source>
        <dbReference type="EMBL" id="KAH7111575.1"/>
    </source>
</evidence>
<dbReference type="GO" id="GO:0031934">
    <property type="term" value="C:mating-type region heterochromatin"/>
    <property type="evidence" value="ECO:0007669"/>
    <property type="project" value="TreeGrafter"/>
</dbReference>
<comment type="caution">
    <text evidence="4">Lacks conserved residue(s) required for the propagation of feature annotation.</text>
</comment>
<protein>
    <submittedName>
        <fullName evidence="6">DHS-like NAD/FAD-binding domain-containing protein</fullName>
    </submittedName>
</protein>
<evidence type="ECO:0000256" key="2">
    <source>
        <dbReference type="ARBA" id="ARBA00022679"/>
    </source>
</evidence>
<dbReference type="PANTHER" id="PTHR11085:SF15">
    <property type="entry name" value="NAD-DEPENDENT HISTONE DEACETYLASE HST4"/>
    <property type="match status" value="1"/>
</dbReference>
<dbReference type="OrthoDB" id="5086945at2759"/>
<dbReference type="GO" id="GO:0005634">
    <property type="term" value="C:nucleus"/>
    <property type="evidence" value="ECO:0007669"/>
    <property type="project" value="TreeGrafter"/>
</dbReference>
<dbReference type="PANTHER" id="PTHR11085">
    <property type="entry name" value="NAD-DEPENDENT PROTEIN DEACYLASE SIRTUIN-5, MITOCHONDRIAL-RELATED"/>
    <property type="match status" value="1"/>
</dbReference>
<organism evidence="6 7">
    <name type="scientific">Dactylonectria macrodidyma</name>
    <dbReference type="NCBI Taxonomy" id="307937"/>
    <lineage>
        <taxon>Eukaryota</taxon>
        <taxon>Fungi</taxon>
        <taxon>Dikarya</taxon>
        <taxon>Ascomycota</taxon>
        <taxon>Pezizomycotina</taxon>
        <taxon>Sordariomycetes</taxon>
        <taxon>Hypocreomycetidae</taxon>
        <taxon>Hypocreales</taxon>
        <taxon>Nectriaceae</taxon>
        <taxon>Dactylonectria</taxon>
    </lineage>
</organism>
<dbReference type="InterPro" id="IPR050134">
    <property type="entry name" value="NAD-dep_sirtuin_deacylases"/>
</dbReference>
<dbReference type="PROSITE" id="PS50305">
    <property type="entry name" value="SIRTUIN"/>
    <property type="match status" value="1"/>
</dbReference>
<dbReference type="GO" id="GO:0006282">
    <property type="term" value="P:regulation of DNA repair"/>
    <property type="evidence" value="ECO:0007669"/>
    <property type="project" value="TreeGrafter"/>
</dbReference>
<dbReference type="Pfam" id="PF02146">
    <property type="entry name" value="SIR2"/>
    <property type="match status" value="1"/>
</dbReference>
<dbReference type="InterPro" id="IPR026590">
    <property type="entry name" value="Ssirtuin_cat_dom"/>
</dbReference>
<evidence type="ECO:0000313" key="7">
    <source>
        <dbReference type="Proteomes" id="UP000738349"/>
    </source>
</evidence>
<reference evidence="6" key="1">
    <citation type="journal article" date="2021" name="Nat. Commun.">
        <title>Genetic determinants of endophytism in the Arabidopsis root mycobiome.</title>
        <authorList>
            <person name="Mesny F."/>
            <person name="Miyauchi S."/>
            <person name="Thiergart T."/>
            <person name="Pickel B."/>
            <person name="Atanasova L."/>
            <person name="Karlsson M."/>
            <person name="Huettel B."/>
            <person name="Barry K.W."/>
            <person name="Haridas S."/>
            <person name="Chen C."/>
            <person name="Bauer D."/>
            <person name="Andreopoulos W."/>
            <person name="Pangilinan J."/>
            <person name="LaButti K."/>
            <person name="Riley R."/>
            <person name="Lipzen A."/>
            <person name="Clum A."/>
            <person name="Drula E."/>
            <person name="Henrissat B."/>
            <person name="Kohler A."/>
            <person name="Grigoriev I.V."/>
            <person name="Martin F.M."/>
            <person name="Hacquard S."/>
        </authorList>
    </citation>
    <scope>NUCLEOTIDE SEQUENCE</scope>
    <source>
        <strain evidence="6">MPI-CAGE-AT-0147</strain>
    </source>
</reference>
<dbReference type="GO" id="GO:0070403">
    <property type="term" value="F:NAD+ binding"/>
    <property type="evidence" value="ECO:0007669"/>
    <property type="project" value="InterPro"/>
</dbReference>